<keyword evidence="2" id="KW-1185">Reference proteome</keyword>
<dbReference type="Proteomes" id="UP001163603">
    <property type="component" value="Chromosome 5"/>
</dbReference>
<accession>A0ACC0YT48</accession>
<reference evidence="2" key="1">
    <citation type="journal article" date="2023" name="G3 (Bethesda)">
        <title>Genome assembly and association tests identify interacting loci associated with vigor, precocity, and sex in interspecific pistachio rootstocks.</title>
        <authorList>
            <person name="Palmer W."/>
            <person name="Jacygrad E."/>
            <person name="Sagayaradj S."/>
            <person name="Cavanaugh K."/>
            <person name="Han R."/>
            <person name="Bertier L."/>
            <person name="Beede B."/>
            <person name="Kafkas S."/>
            <person name="Golino D."/>
            <person name="Preece J."/>
            <person name="Michelmore R."/>
        </authorList>
    </citation>
    <scope>NUCLEOTIDE SEQUENCE [LARGE SCALE GENOMIC DNA]</scope>
</reference>
<evidence type="ECO:0000313" key="1">
    <source>
        <dbReference type="EMBL" id="KAJ0040683.1"/>
    </source>
</evidence>
<evidence type="ECO:0000313" key="2">
    <source>
        <dbReference type="Proteomes" id="UP001163603"/>
    </source>
</evidence>
<sequence>MSIKDFGGFGDGKTPNTETLQDRTYMQGFGDRGGSRLNVPLNIWDLRMNGPSCVHLPSYGREGERLGGRHISLIHGDGLTNVVITGMGRPSGIVFSKQCLSGYFSSEGTFACLAQDRRSSAGLLHKTKKNYGMNRDPIMTPCFALMGQYYKRRQIDANSRDSMSPIVQSEGKFC</sequence>
<dbReference type="EMBL" id="CM047740">
    <property type="protein sequence ID" value="KAJ0040683.1"/>
    <property type="molecule type" value="Genomic_DNA"/>
</dbReference>
<gene>
    <name evidence="1" type="ORF">Pint_27320</name>
</gene>
<protein>
    <submittedName>
        <fullName evidence="1">Uncharacterized protein</fullName>
    </submittedName>
</protein>
<proteinExistence type="predicted"/>
<name>A0ACC0YT48_9ROSI</name>
<organism evidence="1 2">
    <name type="scientific">Pistacia integerrima</name>
    <dbReference type="NCBI Taxonomy" id="434235"/>
    <lineage>
        <taxon>Eukaryota</taxon>
        <taxon>Viridiplantae</taxon>
        <taxon>Streptophyta</taxon>
        <taxon>Embryophyta</taxon>
        <taxon>Tracheophyta</taxon>
        <taxon>Spermatophyta</taxon>
        <taxon>Magnoliopsida</taxon>
        <taxon>eudicotyledons</taxon>
        <taxon>Gunneridae</taxon>
        <taxon>Pentapetalae</taxon>
        <taxon>rosids</taxon>
        <taxon>malvids</taxon>
        <taxon>Sapindales</taxon>
        <taxon>Anacardiaceae</taxon>
        <taxon>Pistacia</taxon>
    </lineage>
</organism>
<comment type="caution">
    <text evidence="1">The sequence shown here is derived from an EMBL/GenBank/DDBJ whole genome shotgun (WGS) entry which is preliminary data.</text>
</comment>